<dbReference type="InterPro" id="IPR016181">
    <property type="entry name" value="Acyl_CoA_acyltransferase"/>
</dbReference>
<evidence type="ECO:0000313" key="6">
    <source>
        <dbReference type="Proteomes" id="UP000266302"/>
    </source>
</evidence>
<dbReference type="HAMAP" id="MF_00688">
    <property type="entry name" value="Leu_Phe_trans"/>
    <property type="match status" value="1"/>
</dbReference>
<keyword evidence="6" id="KW-1185">Reference proteome</keyword>
<comment type="subcellular location">
    <subcellularLocation>
        <location evidence="4">Cytoplasm</location>
    </subcellularLocation>
</comment>
<comment type="catalytic activity">
    <reaction evidence="4">
        <text>L-phenylalanyl-tRNA(Phe) + an N-terminal L-alpha-aminoacyl-[protein] = an N-terminal L-phenylalanyl-L-alpha-aminoacyl-[protein] + tRNA(Phe)</text>
        <dbReference type="Rhea" id="RHEA:43632"/>
        <dbReference type="Rhea" id="RHEA-COMP:9668"/>
        <dbReference type="Rhea" id="RHEA-COMP:9699"/>
        <dbReference type="Rhea" id="RHEA-COMP:10636"/>
        <dbReference type="Rhea" id="RHEA-COMP:10637"/>
        <dbReference type="ChEBI" id="CHEBI:78442"/>
        <dbReference type="ChEBI" id="CHEBI:78531"/>
        <dbReference type="ChEBI" id="CHEBI:78597"/>
        <dbReference type="ChEBI" id="CHEBI:83561"/>
        <dbReference type="EC" id="2.3.2.6"/>
    </reaction>
</comment>
<comment type="caution">
    <text evidence="5">The sequence shown here is derived from an EMBL/GenBank/DDBJ whole genome shotgun (WGS) entry which is preliminary data.</text>
</comment>
<dbReference type="GO" id="GO:0008914">
    <property type="term" value="F:leucyl-tRNA--protein transferase activity"/>
    <property type="evidence" value="ECO:0007669"/>
    <property type="project" value="UniProtKB-UniRule"/>
</dbReference>
<name>A0A398CBH9_9BURK</name>
<reference evidence="5 6" key="1">
    <citation type="submission" date="2018-09" db="EMBL/GenBank/DDBJ databases">
        <title>Draft genome of Simplicispira sp. NY-02.</title>
        <authorList>
            <person name="Im W.T."/>
        </authorList>
    </citation>
    <scope>NUCLEOTIDE SEQUENCE [LARGE SCALE GENOMIC DNA]</scope>
    <source>
        <strain evidence="5 6">NY-02</strain>
    </source>
</reference>
<evidence type="ECO:0000313" key="5">
    <source>
        <dbReference type="EMBL" id="RID99081.1"/>
    </source>
</evidence>
<dbReference type="InterPro" id="IPR042221">
    <property type="entry name" value="Leu/Phe-tRNA_Trfase_N"/>
</dbReference>
<dbReference type="GO" id="GO:0030163">
    <property type="term" value="P:protein catabolic process"/>
    <property type="evidence" value="ECO:0007669"/>
    <property type="project" value="UniProtKB-UniRule"/>
</dbReference>
<keyword evidence="2 4" id="KW-0808">Transferase</keyword>
<evidence type="ECO:0000256" key="4">
    <source>
        <dbReference type="HAMAP-Rule" id="MF_00688"/>
    </source>
</evidence>
<dbReference type="InterPro" id="IPR042203">
    <property type="entry name" value="Leu/Phe-tRNA_Trfase_C"/>
</dbReference>
<dbReference type="Gene3D" id="3.30.70.3550">
    <property type="entry name" value="Leucyl/phenylalanyl-tRNA-protein transferase, N-terminal domain"/>
    <property type="match status" value="1"/>
</dbReference>
<dbReference type="EC" id="2.3.2.6" evidence="4"/>
<protein>
    <recommendedName>
        <fullName evidence="4">Leucyl/phenylalanyl-tRNA--protein transferase</fullName>
        <ecNumber evidence="4">2.3.2.6</ecNumber>
    </recommendedName>
    <alternativeName>
        <fullName evidence="4">L/F-transferase</fullName>
    </alternativeName>
    <alternativeName>
        <fullName evidence="4">Leucyltransferase</fullName>
    </alternativeName>
    <alternativeName>
        <fullName evidence="4">Phenyalanyltransferase</fullName>
    </alternativeName>
</protein>
<dbReference type="AlphaFoldDB" id="A0A398CBH9"/>
<dbReference type="PANTHER" id="PTHR30098">
    <property type="entry name" value="LEUCYL/PHENYLALANYL-TRNA--PROTEIN TRANSFERASE"/>
    <property type="match status" value="1"/>
</dbReference>
<dbReference type="GO" id="GO:0005737">
    <property type="term" value="C:cytoplasm"/>
    <property type="evidence" value="ECO:0007669"/>
    <property type="project" value="UniProtKB-SubCell"/>
</dbReference>
<dbReference type="OrthoDB" id="9790282at2"/>
<comment type="catalytic activity">
    <reaction evidence="4">
        <text>N-terminal L-lysyl-[protein] + L-leucyl-tRNA(Leu) = N-terminal L-leucyl-L-lysyl-[protein] + tRNA(Leu) + H(+)</text>
        <dbReference type="Rhea" id="RHEA:12340"/>
        <dbReference type="Rhea" id="RHEA-COMP:9613"/>
        <dbReference type="Rhea" id="RHEA-COMP:9622"/>
        <dbReference type="Rhea" id="RHEA-COMP:12670"/>
        <dbReference type="Rhea" id="RHEA-COMP:12671"/>
        <dbReference type="ChEBI" id="CHEBI:15378"/>
        <dbReference type="ChEBI" id="CHEBI:65249"/>
        <dbReference type="ChEBI" id="CHEBI:78442"/>
        <dbReference type="ChEBI" id="CHEBI:78494"/>
        <dbReference type="ChEBI" id="CHEBI:133043"/>
        <dbReference type="EC" id="2.3.2.6"/>
    </reaction>
</comment>
<evidence type="ECO:0000256" key="1">
    <source>
        <dbReference type="ARBA" id="ARBA00022490"/>
    </source>
</evidence>
<keyword evidence="3 4" id="KW-0012">Acyltransferase</keyword>
<proteinExistence type="inferred from homology"/>
<dbReference type="InterPro" id="IPR004616">
    <property type="entry name" value="Leu/Phe-tRNA_Trfase"/>
</dbReference>
<evidence type="ECO:0000256" key="2">
    <source>
        <dbReference type="ARBA" id="ARBA00022679"/>
    </source>
</evidence>
<gene>
    <name evidence="4" type="primary">aat</name>
    <name evidence="5" type="ORF">D3F03_01110</name>
</gene>
<dbReference type="SUPFAM" id="SSF55729">
    <property type="entry name" value="Acyl-CoA N-acyltransferases (Nat)"/>
    <property type="match status" value="1"/>
</dbReference>
<evidence type="ECO:0000256" key="3">
    <source>
        <dbReference type="ARBA" id="ARBA00023315"/>
    </source>
</evidence>
<dbReference type="Pfam" id="PF03588">
    <property type="entry name" value="Leu_Phe_trans"/>
    <property type="match status" value="1"/>
</dbReference>
<comment type="catalytic activity">
    <reaction evidence="4">
        <text>N-terminal L-arginyl-[protein] + L-leucyl-tRNA(Leu) = N-terminal L-leucyl-L-arginyl-[protein] + tRNA(Leu) + H(+)</text>
        <dbReference type="Rhea" id="RHEA:50416"/>
        <dbReference type="Rhea" id="RHEA-COMP:9613"/>
        <dbReference type="Rhea" id="RHEA-COMP:9622"/>
        <dbReference type="Rhea" id="RHEA-COMP:12672"/>
        <dbReference type="Rhea" id="RHEA-COMP:12673"/>
        <dbReference type="ChEBI" id="CHEBI:15378"/>
        <dbReference type="ChEBI" id="CHEBI:64719"/>
        <dbReference type="ChEBI" id="CHEBI:78442"/>
        <dbReference type="ChEBI" id="CHEBI:78494"/>
        <dbReference type="ChEBI" id="CHEBI:133044"/>
        <dbReference type="EC" id="2.3.2.6"/>
    </reaction>
</comment>
<accession>A0A398CBH9</accession>
<sequence>MRSVTLPWLGPNDPFPAVSGAWDTSSPAPGLLAAGGSLSVENLSTAYRSGIFPWYSEGQPILWWSPDPRMVLQVAQFRVHRSLRQTLQRFRADASCEIRIDHDFAGVITACSQVPRAGQAGTWIGEDMIEAYIRLHQAGIAHSIETWIDGQRIGGLYCVAIGHAVFGESMFSLQPDASKIALAALVALCRHQGIERIDCQQNTPHLARLGAHEVPRTQFTVQVALACQQAPVEWLFKPLYWDEILRLAPASG</sequence>
<comment type="similarity">
    <text evidence="4">Belongs to the L/F-transferase family.</text>
</comment>
<keyword evidence="1 4" id="KW-0963">Cytoplasm</keyword>
<dbReference type="NCBIfam" id="TIGR00667">
    <property type="entry name" value="aat"/>
    <property type="match status" value="1"/>
</dbReference>
<comment type="function">
    <text evidence="4">Functions in the N-end rule pathway of protein degradation where it conjugates Leu, Phe and, less efficiently, Met from aminoacyl-tRNAs to the N-termini of proteins containing an N-terminal arginine or lysine.</text>
</comment>
<dbReference type="Proteomes" id="UP000266302">
    <property type="component" value="Unassembled WGS sequence"/>
</dbReference>
<organism evidence="5 6">
    <name type="scientific">Simplicispira hankyongi</name>
    <dbReference type="NCBI Taxonomy" id="2315688"/>
    <lineage>
        <taxon>Bacteria</taxon>
        <taxon>Pseudomonadati</taxon>
        <taxon>Pseudomonadota</taxon>
        <taxon>Betaproteobacteria</taxon>
        <taxon>Burkholderiales</taxon>
        <taxon>Comamonadaceae</taxon>
        <taxon>Simplicispira</taxon>
    </lineage>
</organism>
<dbReference type="PANTHER" id="PTHR30098:SF2">
    <property type="entry name" value="LEUCYL_PHENYLALANYL-TRNA--PROTEIN TRANSFERASE"/>
    <property type="match status" value="1"/>
</dbReference>
<dbReference type="Gene3D" id="3.40.630.70">
    <property type="entry name" value="Leucyl/phenylalanyl-tRNA-protein transferase, C-terminal domain"/>
    <property type="match status" value="1"/>
</dbReference>
<dbReference type="EMBL" id="QXJC01000001">
    <property type="protein sequence ID" value="RID99081.1"/>
    <property type="molecule type" value="Genomic_DNA"/>
</dbReference>